<dbReference type="GO" id="GO:0042158">
    <property type="term" value="P:lipoprotein biosynthetic process"/>
    <property type="evidence" value="ECO:0007669"/>
    <property type="project" value="UniProtKB-UniRule"/>
</dbReference>
<sequence>MLSPLLLSINWNPDPELFKLFGSIPIRYYGLLWVVGIGLAYLVVRQQYRDKKIGDDKFEPLFFYCFFGILIGARLGHCLFYQPDYYLNHFWEMILPVHFLPGGGWKWTGYEGLASHGGTLGLIIALWLYCRKTKMHYVDVVDMIAVATPITACCIRLANLMNSEIIGKPTDVPWAFVFERVDMLPRHPAQLYEAIAYFIFFLGMIYLYKQGRIKQNEKPQTDFSKAAAGKATAGIAATSRHHRGFFFGLCLTEIFVFRFFIEFLKENQVNFENTMDLNMGQWLSIPFIVIGVYFMFFYGKKKG</sequence>
<organism evidence="8 9">
    <name type="scientific">Prevotella heparinolytica</name>
    <dbReference type="NCBI Taxonomy" id="28113"/>
    <lineage>
        <taxon>Bacteria</taxon>
        <taxon>Pseudomonadati</taxon>
        <taxon>Bacteroidota</taxon>
        <taxon>Bacteroidia</taxon>
        <taxon>Bacteroidales</taxon>
        <taxon>Bacteroidaceae</taxon>
        <taxon>Bacteroides</taxon>
    </lineage>
</organism>
<dbReference type="Proteomes" id="UP000279562">
    <property type="component" value="Unassembled WGS sequence"/>
</dbReference>
<keyword evidence="3 7" id="KW-0808">Transferase</keyword>
<dbReference type="EMBL" id="RQYF01000009">
    <property type="protein sequence ID" value="RRD92570.1"/>
    <property type="molecule type" value="Genomic_DNA"/>
</dbReference>
<accession>A0A3P2AEG9</accession>
<evidence type="ECO:0000313" key="9">
    <source>
        <dbReference type="Proteomes" id="UP000279562"/>
    </source>
</evidence>
<proteinExistence type="inferred from homology"/>
<comment type="function">
    <text evidence="7">Catalyzes the transfer of the diacylglyceryl group from phosphatidylglycerol to the sulfhydryl group of the N-terminal cysteine of a prolipoprotein, the first step in the formation of mature lipoproteins.</text>
</comment>
<keyword evidence="9" id="KW-1185">Reference proteome</keyword>
<dbReference type="InterPro" id="IPR001640">
    <property type="entry name" value="Lgt"/>
</dbReference>
<feature type="binding site" evidence="7">
    <location>
        <position position="156"/>
    </location>
    <ligand>
        <name>a 1,2-diacyl-sn-glycero-3-phospho-(1'-sn-glycerol)</name>
        <dbReference type="ChEBI" id="CHEBI:64716"/>
    </ligand>
</feature>
<keyword evidence="4 7" id="KW-0812">Transmembrane</keyword>
<comment type="similarity">
    <text evidence="1 7">Belongs to the Lgt family.</text>
</comment>
<name>A0A3P2AEG9_9BACE</name>
<evidence type="ECO:0000313" key="8">
    <source>
        <dbReference type="EMBL" id="RRD92570.1"/>
    </source>
</evidence>
<dbReference type="RefSeq" id="WP_125238567.1">
    <property type="nucleotide sequence ID" value="NZ_RQYF01000009.1"/>
</dbReference>
<feature type="transmembrane region" description="Helical" evidence="7">
    <location>
        <begin position="61"/>
        <end position="82"/>
    </location>
</feature>
<evidence type="ECO:0000256" key="6">
    <source>
        <dbReference type="ARBA" id="ARBA00023136"/>
    </source>
</evidence>
<reference evidence="8 9" key="1">
    <citation type="submission" date="2018-11" db="EMBL/GenBank/DDBJ databases">
        <title>Genomes From Bacteria Associated with the Canine Oral Cavity: a Test Case for Automated Genome-Based Taxonomic Assignment.</title>
        <authorList>
            <person name="Coil D.A."/>
            <person name="Jospin G."/>
            <person name="Darling A.E."/>
            <person name="Wallis C."/>
            <person name="Davis I.J."/>
            <person name="Harris S."/>
            <person name="Eisen J.A."/>
            <person name="Holcombe L.J."/>
            <person name="O'Flynn C."/>
        </authorList>
    </citation>
    <scope>NUCLEOTIDE SEQUENCE [LARGE SCALE GENOMIC DNA]</scope>
    <source>
        <strain evidence="8 9">OH1047_COT-310</strain>
    </source>
</reference>
<dbReference type="PANTHER" id="PTHR30589">
    <property type="entry name" value="PROLIPOPROTEIN DIACYLGLYCERYL TRANSFERASE"/>
    <property type="match status" value="1"/>
</dbReference>
<evidence type="ECO:0000256" key="1">
    <source>
        <dbReference type="ARBA" id="ARBA00007150"/>
    </source>
</evidence>
<feature type="transmembrane region" description="Helical" evidence="7">
    <location>
        <begin position="113"/>
        <end position="130"/>
    </location>
</feature>
<feature type="transmembrane region" description="Helical" evidence="7">
    <location>
        <begin position="244"/>
        <end position="261"/>
    </location>
</feature>
<dbReference type="NCBIfam" id="TIGR00544">
    <property type="entry name" value="lgt"/>
    <property type="match status" value="1"/>
</dbReference>
<evidence type="ECO:0000256" key="5">
    <source>
        <dbReference type="ARBA" id="ARBA00022989"/>
    </source>
</evidence>
<comment type="pathway">
    <text evidence="7">Protein modification; lipoprotein biosynthesis (diacylglyceryl transfer).</text>
</comment>
<dbReference type="PANTHER" id="PTHR30589:SF0">
    <property type="entry name" value="PHOSPHATIDYLGLYCEROL--PROLIPOPROTEIN DIACYLGLYCERYL TRANSFERASE"/>
    <property type="match status" value="1"/>
</dbReference>
<feature type="transmembrane region" description="Helical" evidence="7">
    <location>
        <begin position="137"/>
        <end position="158"/>
    </location>
</feature>
<evidence type="ECO:0000256" key="7">
    <source>
        <dbReference type="HAMAP-Rule" id="MF_01147"/>
    </source>
</evidence>
<dbReference type="GO" id="GO:0005886">
    <property type="term" value="C:plasma membrane"/>
    <property type="evidence" value="ECO:0007669"/>
    <property type="project" value="UniProtKB-SubCell"/>
</dbReference>
<dbReference type="EC" id="2.5.1.145" evidence="7"/>
<comment type="caution">
    <text evidence="8">The sequence shown here is derived from an EMBL/GenBank/DDBJ whole genome shotgun (WGS) entry which is preliminary data.</text>
</comment>
<dbReference type="UniPathway" id="UPA00664"/>
<keyword evidence="6 7" id="KW-0472">Membrane</keyword>
<dbReference type="HAMAP" id="MF_01147">
    <property type="entry name" value="Lgt"/>
    <property type="match status" value="1"/>
</dbReference>
<evidence type="ECO:0000256" key="2">
    <source>
        <dbReference type="ARBA" id="ARBA00022475"/>
    </source>
</evidence>
<dbReference type="GO" id="GO:0008961">
    <property type="term" value="F:phosphatidylglycerol-prolipoprotein diacylglyceryl transferase activity"/>
    <property type="evidence" value="ECO:0007669"/>
    <property type="project" value="UniProtKB-UniRule"/>
</dbReference>
<feature type="transmembrane region" description="Helical" evidence="7">
    <location>
        <begin position="281"/>
        <end position="299"/>
    </location>
</feature>
<comment type="catalytic activity">
    <reaction evidence="7">
        <text>L-cysteinyl-[prolipoprotein] + a 1,2-diacyl-sn-glycero-3-phospho-(1'-sn-glycerol) = an S-1,2-diacyl-sn-glyceryl-L-cysteinyl-[prolipoprotein] + sn-glycerol 1-phosphate + H(+)</text>
        <dbReference type="Rhea" id="RHEA:56712"/>
        <dbReference type="Rhea" id="RHEA-COMP:14679"/>
        <dbReference type="Rhea" id="RHEA-COMP:14680"/>
        <dbReference type="ChEBI" id="CHEBI:15378"/>
        <dbReference type="ChEBI" id="CHEBI:29950"/>
        <dbReference type="ChEBI" id="CHEBI:57685"/>
        <dbReference type="ChEBI" id="CHEBI:64716"/>
        <dbReference type="ChEBI" id="CHEBI:140658"/>
        <dbReference type="EC" id="2.5.1.145"/>
    </reaction>
</comment>
<keyword evidence="8" id="KW-0449">Lipoprotein</keyword>
<protein>
    <recommendedName>
        <fullName evidence="7">Phosphatidylglycerol--prolipoprotein diacylglyceryl transferase</fullName>
        <ecNumber evidence="7">2.5.1.145</ecNumber>
    </recommendedName>
</protein>
<feature type="transmembrane region" description="Helical" evidence="7">
    <location>
        <begin position="189"/>
        <end position="208"/>
    </location>
</feature>
<comment type="subcellular location">
    <subcellularLocation>
        <location evidence="7">Cell membrane</location>
        <topology evidence="7">Multi-pass membrane protein</topology>
    </subcellularLocation>
</comment>
<gene>
    <name evidence="7 8" type="primary">lgt</name>
    <name evidence="8" type="ORF">EII33_03570</name>
</gene>
<keyword evidence="2 7" id="KW-1003">Cell membrane</keyword>
<evidence type="ECO:0000256" key="3">
    <source>
        <dbReference type="ARBA" id="ARBA00022679"/>
    </source>
</evidence>
<dbReference type="Pfam" id="PF01790">
    <property type="entry name" value="LGT"/>
    <property type="match status" value="1"/>
</dbReference>
<keyword evidence="5 7" id="KW-1133">Transmembrane helix</keyword>
<dbReference type="AlphaFoldDB" id="A0A3P2AEG9"/>
<feature type="transmembrane region" description="Helical" evidence="7">
    <location>
        <begin position="20"/>
        <end position="41"/>
    </location>
</feature>
<evidence type="ECO:0000256" key="4">
    <source>
        <dbReference type="ARBA" id="ARBA00022692"/>
    </source>
</evidence>